<dbReference type="GO" id="GO:0005886">
    <property type="term" value="C:plasma membrane"/>
    <property type="evidence" value="ECO:0007669"/>
    <property type="project" value="UniProtKB-SubCell"/>
</dbReference>
<feature type="domain" description="MotA/TolQ/ExbB proton channel" evidence="10">
    <location>
        <begin position="37"/>
        <end position="140"/>
    </location>
</feature>
<keyword evidence="4 9" id="KW-0812">Transmembrane</keyword>
<evidence type="ECO:0000256" key="6">
    <source>
        <dbReference type="ARBA" id="ARBA00022989"/>
    </source>
</evidence>
<comment type="similarity">
    <text evidence="8">Belongs to the exbB/tolQ family.</text>
</comment>
<keyword evidence="14" id="KW-1185">Reference proteome</keyword>
<evidence type="ECO:0000256" key="8">
    <source>
        <dbReference type="RuleBase" id="RU004057"/>
    </source>
</evidence>
<dbReference type="Proteomes" id="UP000262029">
    <property type="component" value="Chromosome"/>
</dbReference>
<dbReference type="InterPro" id="IPR002898">
    <property type="entry name" value="MotA_ExbB_proton_chnl"/>
</dbReference>
<reference evidence="12 14" key="1">
    <citation type="submission" date="2017-09" db="EMBL/GenBank/DDBJ databases">
        <title>Genomics of the genus Arcobacter.</title>
        <authorList>
            <person name="Perez-Cataluna A."/>
            <person name="Figueras M.J."/>
            <person name="Salas-Masso N."/>
        </authorList>
    </citation>
    <scope>NUCLEOTIDE SEQUENCE [LARGE SCALE GENOMIC DNA]</scope>
    <source>
        <strain evidence="12 14">LMG 6621</strain>
    </source>
</reference>
<evidence type="ECO:0000256" key="7">
    <source>
        <dbReference type="ARBA" id="ARBA00023136"/>
    </source>
</evidence>
<dbReference type="GeneID" id="61751095"/>
<dbReference type="InterPro" id="IPR050790">
    <property type="entry name" value="ExbB/TolQ_transport"/>
</dbReference>
<evidence type="ECO:0000313" key="14">
    <source>
        <dbReference type="Proteomes" id="UP000290580"/>
    </source>
</evidence>
<keyword evidence="5 8" id="KW-0653">Protein transport</keyword>
<gene>
    <name evidence="11" type="primary">exbB2</name>
    <name evidence="12" type="synonym">exbB</name>
    <name evidence="11" type="ORF">ASKIR_1346</name>
    <name evidence="12" type="ORF">CP959_06570</name>
</gene>
<dbReference type="EMBL" id="CP032099">
    <property type="protein sequence ID" value="AXX85149.1"/>
    <property type="molecule type" value="Genomic_DNA"/>
</dbReference>
<dbReference type="EMBL" id="NXIC01000003">
    <property type="protein sequence ID" value="RXI25959.1"/>
    <property type="molecule type" value="Genomic_DNA"/>
</dbReference>
<evidence type="ECO:0000256" key="9">
    <source>
        <dbReference type="SAM" id="Phobius"/>
    </source>
</evidence>
<evidence type="ECO:0000256" key="4">
    <source>
        <dbReference type="ARBA" id="ARBA00022692"/>
    </source>
</evidence>
<comment type="subcellular location">
    <subcellularLocation>
        <location evidence="1">Cell inner membrane</location>
        <topology evidence="1">Multi-pass membrane protein</topology>
    </subcellularLocation>
    <subcellularLocation>
        <location evidence="8">Membrane</location>
        <topology evidence="8">Multi-pass membrane protein</topology>
    </subcellularLocation>
</comment>
<name>A0AAD0SM60_9BACT</name>
<feature type="transmembrane region" description="Helical" evidence="9">
    <location>
        <begin position="72"/>
        <end position="92"/>
    </location>
</feature>
<evidence type="ECO:0000313" key="13">
    <source>
        <dbReference type="Proteomes" id="UP000262029"/>
    </source>
</evidence>
<dbReference type="PANTHER" id="PTHR30625">
    <property type="entry name" value="PROTEIN TOLQ"/>
    <property type="match status" value="1"/>
</dbReference>
<keyword evidence="2 8" id="KW-0813">Transport</keyword>
<evidence type="ECO:0000313" key="12">
    <source>
        <dbReference type="EMBL" id="RXI25959.1"/>
    </source>
</evidence>
<keyword evidence="6 9" id="KW-1133">Transmembrane helix</keyword>
<protein>
    <submittedName>
        <fullName evidence="11">TonB system transport protein ExbB</fullName>
    </submittedName>
    <submittedName>
        <fullName evidence="12">TonB-system energizer ExbB</fullName>
    </submittedName>
</protein>
<keyword evidence="7 9" id="KW-0472">Membrane</keyword>
<dbReference type="NCBIfam" id="TIGR02805">
    <property type="entry name" value="exbB2"/>
    <property type="match status" value="1"/>
</dbReference>
<reference evidence="11 13" key="2">
    <citation type="submission" date="2018-08" db="EMBL/GenBank/DDBJ databases">
        <title>Complete genome of the Arcobacter skirrowii type strain LMG 6621.</title>
        <authorList>
            <person name="Miller W.G."/>
            <person name="Yee E."/>
            <person name="Bono J.L."/>
        </authorList>
    </citation>
    <scope>NUCLEOTIDE SEQUENCE [LARGE SCALE GENOMIC DNA]</scope>
    <source>
        <strain evidence="11 13">CCUG 10374</strain>
    </source>
</reference>
<evidence type="ECO:0000256" key="5">
    <source>
        <dbReference type="ARBA" id="ARBA00022927"/>
    </source>
</evidence>
<keyword evidence="3" id="KW-1003">Cell membrane</keyword>
<feature type="transmembrane region" description="Helical" evidence="9">
    <location>
        <begin position="12"/>
        <end position="32"/>
    </location>
</feature>
<evidence type="ECO:0000259" key="10">
    <source>
        <dbReference type="Pfam" id="PF01618"/>
    </source>
</evidence>
<evidence type="ECO:0000313" key="11">
    <source>
        <dbReference type="EMBL" id="AXX85149.1"/>
    </source>
</evidence>
<evidence type="ECO:0000256" key="3">
    <source>
        <dbReference type="ARBA" id="ARBA00022475"/>
    </source>
</evidence>
<dbReference type="RefSeq" id="WP_066351751.1">
    <property type="nucleotide sequence ID" value="NZ_CP032099.1"/>
</dbReference>
<accession>A0AAD0SM60</accession>
<dbReference type="GO" id="GO:0017038">
    <property type="term" value="P:protein import"/>
    <property type="evidence" value="ECO:0007669"/>
    <property type="project" value="TreeGrafter"/>
</dbReference>
<proteinExistence type="inferred from homology"/>
<organism evidence="11 13">
    <name type="scientific">Aliarcobacter skirrowii CCUG 10374</name>
    <dbReference type="NCBI Taxonomy" id="1032239"/>
    <lineage>
        <taxon>Bacteria</taxon>
        <taxon>Pseudomonadati</taxon>
        <taxon>Campylobacterota</taxon>
        <taxon>Epsilonproteobacteria</taxon>
        <taxon>Campylobacterales</taxon>
        <taxon>Arcobacteraceae</taxon>
        <taxon>Aliarcobacter</taxon>
    </lineage>
</organism>
<dbReference type="Proteomes" id="UP000290580">
    <property type="component" value="Unassembled WGS sequence"/>
</dbReference>
<dbReference type="Pfam" id="PF01618">
    <property type="entry name" value="MotA_ExbB"/>
    <property type="match status" value="1"/>
</dbReference>
<sequence>MFDDIEKLKHLVDYGVIGLLVVMSFVAVFFFIERVIFYKKIDVSSYKTKKSLDVALTKHLTIIGTIASNSPYIGLLGTVLAIMLTFMTMGGGGDIDAAKIMESLALALKATAVGLVVAIISMVLYNILSRFAEVLESDYEATEV</sequence>
<evidence type="ECO:0000256" key="1">
    <source>
        <dbReference type="ARBA" id="ARBA00004429"/>
    </source>
</evidence>
<feature type="transmembrane region" description="Helical" evidence="9">
    <location>
        <begin position="104"/>
        <end position="128"/>
    </location>
</feature>
<dbReference type="AlphaFoldDB" id="A0AAD0SM60"/>
<evidence type="ECO:0000256" key="2">
    <source>
        <dbReference type="ARBA" id="ARBA00022448"/>
    </source>
</evidence>
<dbReference type="PANTHER" id="PTHR30625:SF15">
    <property type="entry name" value="BIOPOLYMER TRANSPORT PROTEIN EXBB"/>
    <property type="match status" value="1"/>
</dbReference>
<dbReference type="InterPro" id="IPR014172">
    <property type="entry name" value="TonB_ExbB_2"/>
</dbReference>
<dbReference type="GO" id="GO:0055085">
    <property type="term" value="P:transmembrane transport"/>
    <property type="evidence" value="ECO:0007669"/>
    <property type="project" value="InterPro"/>
</dbReference>